<keyword evidence="3 6" id="KW-0238">DNA-binding</keyword>
<evidence type="ECO:0000313" key="8">
    <source>
        <dbReference type="EMBL" id="CAI2369994.1"/>
    </source>
</evidence>
<dbReference type="GO" id="GO:0003700">
    <property type="term" value="F:DNA-binding transcription factor activity"/>
    <property type="evidence" value="ECO:0007669"/>
    <property type="project" value="UniProtKB-UniRule"/>
</dbReference>
<keyword evidence="9" id="KW-1185">Reference proteome</keyword>
<evidence type="ECO:0000313" key="9">
    <source>
        <dbReference type="Proteomes" id="UP001295684"/>
    </source>
</evidence>
<dbReference type="Pfam" id="PF02045">
    <property type="entry name" value="CBFB_NFYA"/>
    <property type="match status" value="1"/>
</dbReference>
<feature type="compositionally biased region" description="Basic and acidic residues" evidence="7">
    <location>
        <begin position="30"/>
        <end position="51"/>
    </location>
</feature>
<comment type="subcellular location">
    <subcellularLocation>
        <location evidence="1 6">Nucleus</location>
    </subcellularLocation>
</comment>
<dbReference type="GO" id="GO:0005634">
    <property type="term" value="C:nucleus"/>
    <property type="evidence" value="ECO:0007669"/>
    <property type="project" value="UniProtKB-SubCell"/>
</dbReference>
<dbReference type="EMBL" id="CAMPGE010011155">
    <property type="protein sequence ID" value="CAI2369994.1"/>
    <property type="molecule type" value="Genomic_DNA"/>
</dbReference>
<keyword evidence="4 6" id="KW-0804">Transcription</keyword>
<feature type="region of interest" description="Disordered" evidence="7">
    <location>
        <begin position="18"/>
        <end position="51"/>
    </location>
</feature>
<feature type="region of interest" description="Disordered" evidence="7">
    <location>
        <begin position="92"/>
        <end position="127"/>
    </location>
</feature>
<dbReference type="InterPro" id="IPR001289">
    <property type="entry name" value="NFYA"/>
</dbReference>
<gene>
    <name evidence="8" type="ORF">ECRASSUSDP1_LOCUS11301</name>
</gene>
<sequence length="189" mass="21534">MFSPKIAFQFDNLKEGAKESEPSNIYNAHTGDKSTRSMDVKENPTKNVTKDPKIQGGYAFIDSVFPGQDKIKVREAHLARIMKRRAARAKDSFAKLSHVTHRARTEGPMHGSRSRFAKQRPRDPNGRFYTKYEIEKLRQQDYIQAVVAYLQSQTVPGQSAEAVKSQSYKEVLKSFPERVFKITKAPKIA</sequence>
<evidence type="ECO:0000256" key="6">
    <source>
        <dbReference type="RuleBase" id="RU367155"/>
    </source>
</evidence>
<name>A0AAD1URR2_EUPCR</name>
<dbReference type="PROSITE" id="PS51152">
    <property type="entry name" value="NFYA_HAP2_2"/>
    <property type="match status" value="1"/>
</dbReference>
<organism evidence="8 9">
    <name type="scientific">Euplotes crassus</name>
    <dbReference type="NCBI Taxonomy" id="5936"/>
    <lineage>
        <taxon>Eukaryota</taxon>
        <taxon>Sar</taxon>
        <taxon>Alveolata</taxon>
        <taxon>Ciliophora</taxon>
        <taxon>Intramacronucleata</taxon>
        <taxon>Spirotrichea</taxon>
        <taxon>Hypotrichia</taxon>
        <taxon>Euplotida</taxon>
        <taxon>Euplotidae</taxon>
        <taxon>Moneuplotes</taxon>
    </lineage>
</organism>
<comment type="similarity">
    <text evidence="6">Belongs to the NFYA/HAP2 subunit family.</text>
</comment>
<comment type="subunit">
    <text evidence="6">Heterotrimer.</text>
</comment>
<reference evidence="8" key="1">
    <citation type="submission" date="2023-07" db="EMBL/GenBank/DDBJ databases">
        <authorList>
            <consortium name="AG Swart"/>
            <person name="Singh M."/>
            <person name="Singh A."/>
            <person name="Seah K."/>
            <person name="Emmerich C."/>
        </authorList>
    </citation>
    <scope>NUCLEOTIDE SEQUENCE</scope>
    <source>
        <strain evidence="8">DP1</strain>
    </source>
</reference>
<dbReference type="GO" id="GO:0003677">
    <property type="term" value="F:DNA binding"/>
    <property type="evidence" value="ECO:0007669"/>
    <property type="project" value="UniProtKB-KW"/>
</dbReference>
<dbReference type="AlphaFoldDB" id="A0AAD1URR2"/>
<keyword evidence="2 6" id="KW-0805">Transcription regulation</keyword>
<dbReference type="Gene3D" id="6.10.250.2430">
    <property type="match status" value="1"/>
</dbReference>
<evidence type="ECO:0000256" key="1">
    <source>
        <dbReference type="ARBA" id="ARBA00004123"/>
    </source>
</evidence>
<proteinExistence type="inferred from homology"/>
<evidence type="ECO:0000256" key="5">
    <source>
        <dbReference type="ARBA" id="ARBA00023242"/>
    </source>
</evidence>
<comment type="function">
    <text evidence="6">Component of the sequence-specific heterotrimeric transcription factor (NF-Y) which specifically recognizes a 5'-CCAAT-3' box motif found in the promoters of its target genes.</text>
</comment>
<evidence type="ECO:0000256" key="2">
    <source>
        <dbReference type="ARBA" id="ARBA00023015"/>
    </source>
</evidence>
<accession>A0AAD1URR2</accession>
<keyword evidence="5 6" id="KW-0539">Nucleus</keyword>
<evidence type="ECO:0000256" key="7">
    <source>
        <dbReference type="SAM" id="MobiDB-lite"/>
    </source>
</evidence>
<comment type="caution">
    <text evidence="8">The sequence shown here is derived from an EMBL/GenBank/DDBJ whole genome shotgun (WGS) entry which is preliminary data.</text>
</comment>
<evidence type="ECO:0000256" key="3">
    <source>
        <dbReference type="ARBA" id="ARBA00023125"/>
    </source>
</evidence>
<dbReference type="Proteomes" id="UP001295684">
    <property type="component" value="Unassembled WGS sequence"/>
</dbReference>
<evidence type="ECO:0000256" key="4">
    <source>
        <dbReference type="ARBA" id="ARBA00023163"/>
    </source>
</evidence>
<protein>
    <recommendedName>
        <fullName evidence="6">Nuclear transcription factor Y subunit</fullName>
    </recommendedName>
</protein>